<sequence>MTKHTIINIQQIRDDICKRKAMPPFGPDTSINRLKTINETQRSFTLEVVESLLGEIDVLSKSEWTLADELVKAQKRIAEQERTNTAQDDHINQQAERIECLEKKNDDLGKAIRAALPSLSLPPAASDVLAERQRQTSVKGYTTQQDDTYIEGELAAAAISYIEPLAAEEYWPADWHDDSFKPSDYRRNLVKACALLIAEIERIDRQSEGSNDEPRIPD</sequence>
<dbReference type="EMBL" id="FLUA01000034">
    <property type="protein sequence ID" value="SBV64445.1"/>
    <property type="molecule type" value="Genomic_DNA"/>
</dbReference>
<accession>A0A212IEN4</accession>
<reference evidence="2" key="1">
    <citation type="submission" date="2016-04" db="EMBL/GenBank/DDBJ databases">
        <authorList>
            <person name="Evans L.H."/>
            <person name="Alamgir A."/>
            <person name="Owens N."/>
            <person name="Weber N.D."/>
            <person name="Virtaneva K."/>
            <person name="Barbian K."/>
            <person name="Babar A."/>
            <person name="Rosenke K."/>
        </authorList>
    </citation>
    <scope>NUCLEOTIDE SEQUENCE</scope>
    <source>
        <strain evidence="1">86-2</strain>
        <strain evidence="2">92-3</strain>
    </source>
</reference>
<evidence type="ECO:0000313" key="1">
    <source>
        <dbReference type="EMBL" id="SBV64445.1"/>
    </source>
</evidence>
<organism evidence="2">
    <name type="scientific">uncultured Citrobacter sp</name>
    <dbReference type="NCBI Taxonomy" id="200446"/>
    <lineage>
        <taxon>Bacteria</taxon>
        <taxon>Pseudomonadati</taxon>
        <taxon>Pseudomonadota</taxon>
        <taxon>Gammaproteobacteria</taxon>
        <taxon>Enterobacterales</taxon>
        <taxon>Enterobacteriaceae</taxon>
        <taxon>Citrobacter</taxon>
        <taxon>environmental samples</taxon>
    </lineage>
</organism>
<name>A0A212IEN4_9ENTR</name>
<dbReference type="AlphaFoldDB" id="A0A212IEN4"/>
<evidence type="ECO:0008006" key="3">
    <source>
        <dbReference type="Google" id="ProtNLM"/>
    </source>
</evidence>
<gene>
    <name evidence="1" type="ORF">KL86CIT2_360034</name>
    <name evidence="2" type="ORF">KM92CIT3_60264</name>
</gene>
<protein>
    <recommendedName>
        <fullName evidence="3">Ead/Ea22-like family protein</fullName>
    </recommendedName>
</protein>
<evidence type="ECO:0000313" key="2">
    <source>
        <dbReference type="EMBL" id="SBV65234.1"/>
    </source>
</evidence>
<proteinExistence type="predicted"/>
<dbReference type="EMBL" id="FLUB01000018">
    <property type="protein sequence ID" value="SBV65234.1"/>
    <property type="molecule type" value="Genomic_DNA"/>
</dbReference>